<evidence type="ECO:0000256" key="5">
    <source>
        <dbReference type="ARBA" id="ARBA00023124"/>
    </source>
</evidence>
<keyword evidence="7" id="KW-0456">Lyase</keyword>
<keyword evidence="6" id="KW-0238">DNA-binding</keyword>
<dbReference type="InterPro" id="IPR036590">
    <property type="entry name" value="SRAP-like"/>
</dbReference>
<dbReference type="EMBL" id="CAESPC010000107">
    <property type="protein sequence ID" value="CAB4367099.1"/>
    <property type="molecule type" value="Genomic_DNA"/>
</dbReference>
<evidence type="ECO:0000256" key="2">
    <source>
        <dbReference type="ARBA" id="ARBA00022670"/>
    </source>
</evidence>
<organism evidence="8">
    <name type="scientific">freshwater metagenome</name>
    <dbReference type="NCBI Taxonomy" id="449393"/>
    <lineage>
        <taxon>unclassified sequences</taxon>
        <taxon>metagenomes</taxon>
        <taxon>ecological metagenomes</taxon>
    </lineage>
</organism>
<dbReference type="GO" id="GO:0006508">
    <property type="term" value="P:proteolysis"/>
    <property type="evidence" value="ECO:0007669"/>
    <property type="project" value="UniProtKB-KW"/>
</dbReference>
<evidence type="ECO:0000256" key="4">
    <source>
        <dbReference type="ARBA" id="ARBA00022801"/>
    </source>
</evidence>
<reference evidence="8" key="1">
    <citation type="submission" date="2020-05" db="EMBL/GenBank/DDBJ databases">
        <authorList>
            <person name="Chiriac C."/>
            <person name="Salcher M."/>
            <person name="Ghai R."/>
            <person name="Kavagutti S V."/>
        </authorList>
    </citation>
    <scope>NUCLEOTIDE SEQUENCE</scope>
</reference>
<evidence type="ECO:0000256" key="6">
    <source>
        <dbReference type="ARBA" id="ARBA00023125"/>
    </source>
</evidence>
<proteinExistence type="inferred from homology"/>
<comment type="similarity">
    <text evidence="1">Belongs to the SOS response-associated peptidase family.</text>
</comment>
<protein>
    <submittedName>
        <fullName evidence="8">Unannotated protein</fullName>
    </submittedName>
</protein>
<dbReference type="SUPFAM" id="SSF143081">
    <property type="entry name" value="BB1717-like"/>
    <property type="match status" value="1"/>
</dbReference>
<dbReference type="GO" id="GO:0106300">
    <property type="term" value="P:protein-DNA covalent cross-linking repair"/>
    <property type="evidence" value="ECO:0007669"/>
    <property type="project" value="InterPro"/>
</dbReference>
<evidence type="ECO:0000256" key="3">
    <source>
        <dbReference type="ARBA" id="ARBA00022763"/>
    </source>
</evidence>
<keyword evidence="2" id="KW-0645">Protease</keyword>
<keyword evidence="4" id="KW-0378">Hydrolase</keyword>
<dbReference type="GO" id="GO:0016829">
    <property type="term" value="F:lyase activity"/>
    <property type="evidence" value="ECO:0007669"/>
    <property type="project" value="UniProtKB-KW"/>
</dbReference>
<dbReference type="Pfam" id="PF02586">
    <property type="entry name" value="SRAP"/>
    <property type="match status" value="1"/>
</dbReference>
<dbReference type="Gene3D" id="3.90.1680.10">
    <property type="entry name" value="SOS response associated peptidase-like"/>
    <property type="match status" value="1"/>
</dbReference>
<dbReference type="GO" id="GO:0008233">
    <property type="term" value="F:peptidase activity"/>
    <property type="evidence" value="ECO:0007669"/>
    <property type="project" value="UniProtKB-KW"/>
</dbReference>
<name>A0A6J6AE56_9ZZZZ</name>
<keyword evidence="5" id="KW-0190">Covalent protein-DNA linkage</keyword>
<accession>A0A6J6AE56</accession>
<evidence type="ECO:0000256" key="7">
    <source>
        <dbReference type="ARBA" id="ARBA00023239"/>
    </source>
</evidence>
<sequence length="240" mass="26707">MCGRYAQSLGAEEIVESFDLAGSTLDQSLPLNWNIAPTNEIYIIRNESDSRILDSASWGIIAPWQKTTSEARASQSHAINARSESIHEKPTFRHAFRTSRCLIPATGYYEWATSLGKYPPKQPFYISNESGAQLSIAGIWSSWQSEKGEVIQSAAIITREAVGELATIHSRMPVFMPIERWSYWLDPNKRDVNRLIKMMDTPEPDAGLIAQPVSSRVNVVANNGAELIIPIELGAPETLF</sequence>
<dbReference type="PANTHER" id="PTHR13604:SF0">
    <property type="entry name" value="ABASIC SITE PROCESSING PROTEIN HMCES"/>
    <property type="match status" value="1"/>
</dbReference>
<dbReference type="InterPro" id="IPR003738">
    <property type="entry name" value="SRAP"/>
</dbReference>
<dbReference type="PANTHER" id="PTHR13604">
    <property type="entry name" value="DC12-RELATED"/>
    <property type="match status" value="1"/>
</dbReference>
<evidence type="ECO:0000313" key="8">
    <source>
        <dbReference type="EMBL" id="CAB4367099.1"/>
    </source>
</evidence>
<gene>
    <name evidence="8" type="ORF">UFOPK4180_00698</name>
</gene>
<dbReference type="GO" id="GO:0003697">
    <property type="term" value="F:single-stranded DNA binding"/>
    <property type="evidence" value="ECO:0007669"/>
    <property type="project" value="InterPro"/>
</dbReference>
<dbReference type="AlphaFoldDB" id="A0A6J6AE56"/>
<evidence type="ECO:0000256" key="1">
    <source>
        <dbReference type="ARBA" id="ARBA00008136"/>
    </source>
</evidence>
<keyword evidence="3" id="KW-0227">DNA damage</keyword>